<dbReference type="EMBL" id="JBEDUW010000006">
    <property type="protein sequence ID" value="KAK9924063.1"/>
    <property type="molecule type" value="Genomic_DNA"/>
</dbReference>
<dbReference type="Proteomes" id="UP001457282">
    <property type="component" value="Unassembled WGS sequence"/>
</dbReference>
<comment type="caution">
    <text evidence="3">The sequence shown here is derived from an EMBL/GenBank/DDBJ whole genome shotgun (WGS) entry which is preliminary data.</text>
</comment>
<proteinExistence type="predicted"/>
<accession>A0AAW1WIT8</accession>
<evidence type="ECO:0000256" key="2">
    <source>
        <dbReference type="SAM" id="MobiDB-lite"/>
    </source>
</evidence>
<dbReference type="PANTHER" id="PTHR36892:SF1">
    <property type="entry name" value="OS05G0518200 PROTEIN"/>
    <property type="match status" value="1"/>
</dbReference>
<organism evidence="3 4">
    <name type="scientific">Rubus argutus</name>
    <name type="common">Southern blackberry</name>
    <dbReference type="NCBI Taxonomy" id="59490"/>
    <lineage>
        <taxon>Eukaryota</taxon>
        <taxon>Viridiplantae</taxon>
        <taxon>Streptophyta</taxon>
        <taxon>Embryophyta</taxon>
        <taxon>Tracheophyta</taxon>
        <taxon>Spermatophyta</taxon>
        <taxon>Magnoliopsida</taxon>
        <taxon>eudicotyledons</taxon>
        <taxon>Gunneridae</taxon>
        <taxon>Pentapetalae</taxon>
        <taxon>rosids</taxon>
        <taxon>fabids</taxon>
        <taxon>Rosales</taxon>
        <taxon>Rosaceae</taxon>
        <taxon>Rosoideae</taxon>
        <taxon>Rosoideae incertae sedis</taxon>
        <taxon>Rubus</taxon>
    </lineage>
</organism>
<name>A0AAW1WIT8_RUBAR</name>
<evidence type="ECO:0000313" key="4">
    <source>
        <dbReference type="Proteomes" id="UP001457282"/>
    </source>
</evidence>
<evidence type="ECO:0000313" key="3">
    <source>
        <dbReference type="EMBL" id="KAK9924063.1"/>
    </source>
</evidence>
<gene>
    <name evidence="3" type="ORF">M0R45_032451</name>
</gene>
<protein>
    <recommendedName>
        <fullName evidence="5">UBZ4-type domain-containing protein</fullName>
    </recommendedName>
</protein>
<dbReference type="PANTHER" id="PTHR36892">
    <property type="entry name" value="OS01G0201800 PROTEIN"/>
    <property type="match status" value="1"/>
</dbReference>
<feature type="coiled-coil region" evidence="1">
    <location>
        <begin position="194"/>
        <end position="227"/>
    </location>
</feature>
<dbReference type="AlphaFoldDB" id="A0AAW1WIT8"/>
<keyword evidence="1" id="KW-0175">Coiled coil</keyword>
<evidence type="ECO:0008006" key="5">
    <source>
        <dbReference type="Google" id="ProtNLM"/>
    </source>
</evidence>
<keyword evidence="4" id="KW-1185">Reference proteome</keyword>
<feature type="region of interest" description="Disordered" evidence="2">
    <location>
        <begin position="368"/>
        <end position="394"/>
    </location>
</feature>
<reference evidence="3 4" key="1">
    <citation type="journal article" date="2023" name="G3 (Bethesda)">
        <title>A chromosome-length genome assembly and annotation of blackberry (Rubus argutus, cv. 'Hillquist').</title>
        <authorList>
            <person name="Bruna T."/>
            <person name="Aryal R."/>
            <person name="Dudchenko O."/>
            <person name="Sargent D.J."/>
            <person name="Mead D."/>
            <person name="Buti M."/>
            <person name="Cavallini A."/>
            <person name="Hytonen T."/>
            <person name="Andres J."/>
            <person name="Pham M."/>
            <person name="Weisz D."/>
            <person name="Mascagni F."/>
            <person name="Usai G."/>
            <person name="Natali L."/>
            <person name="Bassil N."/>
            <person name="Fernandez G.E."/>
            <person name="Lomsadze A."/>
            <person name="Armour M."/>
            <person name="Olukolu B."/>
            <person name="Poorten T."/>
            <person name="Britton C."/>
            <person name="Davik J."/>
            <person name="Ashrafi H."/>
            <person name="Aiden E.L."/>
            <person name="Borodovsky M."/>
            <person name="Worthington M."/>
        </authorList>
    </citation>
    <scope>NUCLEOTIDE SEQUENCE [LARGE SCALE GENOMIC DNA]</scope>
    <source>
        <strain evidence="3">PI 553951</strain>
    </source>
</reference>
<sequence>MPVAFDGFSIREYAARMRTVDVFKCCPFLDDNHGEEDMSKERAEALLPPITVPKFKLWSHELDRIKSNLQPQEETILTLTNKESAEEIPTNGNQFAALPEPQEAAGSFLCPVCKVFEAASVNAVHAHVDRCLAHASREERRQMKKGGGGVVKAKSKAPKKRSIAEIFAVAPPIQTVEDEEEDDQQLVDCNTTRIKAKKVKKRKKEKRVVLLEENKKLNNNNNKMKKKIDGSFGKKENSCKLKRQTPVTFANKLHKKITIDNFDSATVRARTPNLKFLSTQKRKVAQTSKFIPKQKKPMFPARSILKNHVLCGKTSTFYSKQGNSQGNTCGIQHSRRHVRFSGKDDILGPRKNGLSSFERDISGNLFSDNFASSSEKDQSADSDKEAAPEEVDRREHDVTIGTDNGTQDCSVTGRNEYPTLLDHVGVPSFLRPHISGQEKAKYLPEKSVPTSKVSVIQENNLHMFNQGYQTTAREAAYCGIPRLISALEEPCVNTQGVTISRAFDSCGKMIDHVVHPIQGGSTMISKENTGAFLEPSIRSFILNEHAQGRVQFLSQCDRDRVSDRGLHYQSVRPPMDLIGGSYPFPQWTQRPVTFTERLLDDKFLGLPLNSHGELIQFSSRGGNGFDQLGKLNTIAGSSSSLPAYNQHFVERELPSDQLNLFPMQNYVQENRSLHLPDRLGVTYLGSNQRPDVHQLGFESRSSHSFHPLHSDLNVFNISSSRCRQFDHVQNHNMGGMVPKETSGPVPLNMNQPTMRLMGKDVAIGKSSRAIHGFEDGKVWMDKEIIAEHCPSSNSLLNSSLDKNFHLNCFPPTASAKLKETVSQSLGICSDQAPQSNLQMKSPEFRFPHPYQNWQSSSGFEHGSLTASRSPSSNLLHFSQSPNSPAMFNGGHSFRKPFISRTESLQSQLFGTQLPALSTPQSTYEYGIPRPAELSYKQNPPHFRKSTFDFPFLNPECRENVRPSWFQNSSKAGLPPWLLHATLQRNPPITAPQAFPNTASRHLQQIMPRTNIFNAPSMHHSSEISHSQVKSSPIPATTILPPRVPVIPEENPSSAMINMSYRNRMNLKGRMKPKALGVKEPYPCKRTKRLAVDSPNPPNIIDLEVQEKSSVAAGFSSSRNFIDEMQSNFRALDLQSSRKQVSGLGCSLNETQNDGFETFSIESSKVEDVERSGPIKLSAGAKHIIKPTQNVDQDNSRPIHSTIPFIAVANDRTEPESQKKSTKIYKF</sequence>
<evidence type="ECO:0000256" key="1">
    <source>
        <dbReference type="SAM" id="Coils"/>
    </source>
</evidence>
<feature type="compositionally biased region" description="Basic and acidic residues" evidence="2">
    <location>
        <begin position="374"/>
        <end position="394"/>
    </location>
</feature>